<keyword evidence="5" id="KW-0406">Ion transport</keyword>
<feature type="transmembrane region" description="Helical" evidence="9">
    <location>
        <begin position="85"/>
        <end position="104"/>
    </location>
</feature>
<feature type="compositionally biased region" description="Polar residues" evidence="8">
    <location>
        <begin position="1"/>
        <end position="11"/>
    </location>
</feature>
<feature type="transmembrane region" description="Helical" evidence="9">
    <location>
        <begin position="110"/>
        <end position="132"/>
    </location>
</feature>
<dbReference type="Pfam" id="PF00520">
    <property type="entry name" value="Ion_trans"/>
    <property type="match status" value="1"/>
</dbReference>
<dbReference type="GeneID" id="8246143"/>
<feature type="domain" description="Cyclic nucleotide-binding" evidence="10">
    <location>
        <begin position="428"/>
        <end position="559"/>
    </location>
</feature>
<keyword evidence="7" id="KW-0407">Ion channel</keyword>
<dbReference type="CDD" id="cd00038">
    <property type="entry name" value="CAP_ED"/>
    <property type="match status" value="1"/>
</dbReference>
<dbReference type="GO" id="GO:0005249">
    <property type="term" value="F:voltage-gated potassium channel activity"/>
    <property type="evidence" value="ECO:0007669"/>
    <property type="project" value="InterPro"/>
</dbReference>
<dbReference type="Pfam" id="PF00027">
    <property type="entry name" value="cNMP_binding"/>
    <property type="match status" value="1"/>
</dbReference>
<evidence type="ECO:0000256" key="9">
    <source>
        <dbReference type="SAM" id="Phobius"/>
    </source>
</evidence>
<feature type="transmembrane region" description="Helical" evidence="9">
    <location>
        <begin position="295"/>
        <end position="314"/>
    </location>
</feature>
<dbReference type="AlphaFoldDB" id="C1EC77"/>
<dbReference type="PROSITE" id="PS50042">
    <property type="entry name" value="CNMP_BINDING_3"/>
    <property type="match status" value="1"/>
</dbReference>
<organism evidence="11 12">
    <name type="scientific">Micromonas commoda (strain RCC299 / NOUM17 / CCMP2709)</name>
    <name type="common">Picoplanktonic green alga</name>
    <dbReference type="NCBI Taxonomy" id="296587"/>
    <lineage>
        <taxon>Eukaryota</taxon>
        <taxon>Viridiplantae</taxon>
        <taxon>Chlorophyta</taxon>
        <taxon>Mamiellophyceae</taxon>
        <taxon>Mamiellales</taxon>
        <taxon>Mamiellaceae</taxon>
        <taxon>Micromonas</taxon>
    </lineage>
</organism>
<evidence type="ECO:0000256" key="4">
    <source>
        <dbReference type="ARBA" id="ARBA00022989"/>
    </source>
</evidence>
<feature type="region of interest" description="Disordered" evidence="8">
    <location>
        <begin position="590"/>
        <end position="651"/>
    </location>
</feature>
<sequence>MSSPSDPTTPSAEADTPRVSLTQLRGRMKSASKMKRDLAMRRRLYGVSPDHQSVRVSKTPGVADPEERHCLVISMNNTYRKGWDFAQAFILLYVGFVVPFRVGLDEPAMGGWFIVDLLVDLYFWIDILLNFFTSYYDEDRGEEVFELAAISARYTRGWFWIDVAAGLPLDSVERMQNGTFWCSFNAGGCTKEGDGDGGFQIFKFIKLARMLKLLRLFRIKRLLEKYEHHFVHYLPWVDFASLIGLLLFLGHVFGCFFYFFSTKDWWSDSEKERLGEEDTWIYSQFGVTPEDHGVWTRYIAAMYWAFTTMTTVGYGDISATTVAERLFAIIGMIAGGFVFSLLIGSVAGVMSASKRREVAMQTKLSLVTSFLRDNKVPHALSSKVYQFARLSGVGSQLESERVIRGLPYGLRRELMSLLFRDLVASNPLFVKMDDVLFTTECCSRMTMMFWPMHDVIYRRGEIASGVYFVVKGLANIVKAGEEEKFTFKTGGLPNEMVERIMLPGSYFGEGSVLGFKRRNRTVTSRTACRFAVIAKEDFADLIDMYPRAYKILAKNYLLRVKAQKIDLKLDADDEDAKDPASPADVTLLAELRRSDTSSTNANEDADTLDAKLDRLSGEREAVVSTRAIQNADKDESEHEKSGGADEDDDDAVFSEEAVELNDARVRRVGETGPRGLAAFRPTRTNSALRRQLQATESVDGSSSSDGEDGDLAFDTRRAEAVRARRDAKRL</sequence>
<comment type="subcellular location">
    <subcellularLocation>
        <location evidence="1">Membrane</location>
        <topology evidence="1">Multi-pass membrane protein</topology>
    </subcellularLocation>
</comment>
<feature type="region of interest" description="Disordered" evidence="8">
    <location>
        <begin position="1"/>
        <end position="22"/>
    </location>
</feature>
<proteinExistence type="predicted"/>
<accession>C1EC77</accession>
<dbReference type="SUPFAM" id="SSF51206">
    <property type="entry name" value="cAMP-binding domain-like"/>
    <property type="match status" value="1"/>
</dbReference>
<feature type="compositionally biased region" description="Basic and acidic residues" evidence="8">
    <location>
        <begin position="631"/>
        <end position="643"/>
    </location>
</feature>
<feature type="compositionally biased region" description="Polar residues" evidence="8">
    <location>
        <begin position="682"/>
        <end position="698"/>
    </location>
</feature>
<evidence type="ECO:0000256" key="8">
    <source>
        <dbReference type="SAM" id="MobiDB-lite"/>
    </source>
</evidence>
<keyword evidence="2" id="KW-0813">Transport</keyword>
<dbReference type="RefSeq" id="XP_002504596.1">
    <property type="nucleotide sequence ID" value="XM_002504550.1"/>
</dbReference>
<dbReference type="InterPro" id="IPR003938">
    <property type="entry name" value="K_chnl_volt-dep_EAG/ELK/ERG"/>
</dbReference>
<dbReference type="InterPro" id="IPR018490">
    <property type="entry name" value="cNMP-bd_dom_sf"/>
</dbReference>
<evidence type="ECO:0000256" key="7">
    <source>
        <dbReference type="ARBA" id="ARBA00023303"/>
    </source>
</evidence>
<keyword evidence="3 9" id="KW-0812">Transmembrane</keyword>
<dbReference type="FunCoup" id="C1EC77">
    <property type="interactions" value="143"/>
</dbReference>
<evidence type="ECO:0000256" key="5">
    <source>
        <dbReference type="ARBA" id="ARBA00023065"/>
    </source>
</evidence>
<dbReference type="Gene3D" id="2.60.120.10">
    <property type="entry name" value="Jelly Rolls"/>
    <property type="match status" value="1"/>
</dbReference>
<dbReference type="EMBL" id="CP001329">
    <property type="protein sequence ID" value="ACO65854.1"/>
    <property type="molecule type" value="Genomic_DNA"/>
</dbReference>
<feature type="region of interest" description="Disordered" evidence="8">
    <location>
        <begin position="663"/>
        <end position="730"/>
    </location>
</feature>
<dbReference type="FunFam" id="1.10.287.70:FF:000123">
    <property type="entry name" value="Potassium channel KAT3"/>
    <property type="match status" value="1"/>
</dbReference>
<dbReference type="OrthoDB" id="426293at2759"/>
<dbReference type="PRINTS" id="PR01463">
    <property type="entry name" value="EAGCHANLFMLY"/>
</dbReference>
<dbReference type="InterPro" id="IPR014710">
    <property type="entry name" value="RmlC-like_jellyroll"/>
</dbReference>
<feature type="compositionally biased region" description="Basic and acidic residues" evidence="8">
    <location>
        <begin position="713"/>
        <end position="730"/>
    </location>
</feature>
<dbReference type="OMA" id="YLIYVIH"/>
<feature type="compositionally biased region" description="Basic and acidic residues" evidence="8">
    <location>
        <begin position="608"/>
        <end position="621"/>
    </location>
</feature>
<evidence type="ECO:0000256" key="6">
    <source>
        <dbReference type="ARBA" id="ARBA00023136"/>
    </source>
</evidence>
<dbReference type="Gene3D" id="1.10.287.70">
    <property type="match status" value="1"/>
</dbReference>
<feature type="transmembrane region" description="Helical" evidence="9">
    <location>
        <begin position="230"/>
        <end position="260"/>
    </location>
</feature>
<evidence type="ECO:0000256" key="2">
    <source>
        <dbReference type="ARBA" id="ARBA00022448"/>
    </source>
</evidence>
<evidence type="ECO:0000256" key="3">
    <source>
        <dbReference type="ARBA" id="ARBA00022692"/>
    </source>
</evidence>
<dbReference type="Proteomes" id="UP000002009">
    <property type="component" value="Chromosome 9"/>
</dbReference>
<evidence type="ECO:0000313" key="12">
    <source>
        <dbReference type="Proteomes" id="UP000002009"/>
    </source>
</evidence>
<reference evidence="11 12" key="1">
    <citation type="journal article" date="2009" name="Science">
        <title>Green evolution and dynamic adaptations revealed by genomes of the marine picoeukaryotes Micromonas.</title>
        <authorList>
            <person name="Worden A.Z."/>
            <person name="Lee J.H."/>
            <person name="Mock T."/>
            <person name="Rouze P."/>
            <person name="Simmons M.P."/>
            <person name="Aerts A.L."/>
            <person name="Allen A.E."/>
            <person name="Cuvelier M.L."/>
            <person name="Derelle E."/>
            <person name="Everett M.V."/>
            <person name="Foulon E."/>
            <person name="Grimwood J."/>
            <person name="Gundlach H."/>
            <person name="Henrissat B."/>
            <person name="Napoli C."/>
            <person name="McDonald S.M."/>
            <person name="Parker M.S."/>
            <person name="Rombauts S."/>
            <person name="Salamov A."/>
            <person name="Von Dassow P."/>
            <person name="Badger J.H."/>
            <person name="Coutinho P.M."/>
            <person name="Demir E."/>
            <person name="Dubchak I."/>
            <person name="Gentemann C."/>
            <person name="Eikrem W."/>
            <person name="Gready J.E."/>
            <person name="John U."/>
            <person name="Lanier W."/>
            <person name="Lindquist E.A."/>
            <person name="Lucas S."/>
            <person name="Mayer K.F."/>
            <person name="Moreau H."/>
            <person name="Not F."/>
            <person name="Otillar R."/>
            <person name="Panaud O."/>
            <person name="Pangilinan J."/>
            <person name="Paulsen I."/>
            <person name="Piegu B."/>
            <person name="Poliakov A."/>
            <person name="Robbens S."/>
            <person name="Schmutz J."/>
            <person name="Toulza E."/>
            <person name="Wyss T."/>
            <person name="Zelensky A."/>
            <person name="Zhou K."/>
            <person name="Armbrust E.V."/>
            <person name="Bhattacharya D."/>
            <person name="Goodenough U.W."/>
            <person name="Van de Peer Y."/>
            <person name="Grigoriev I.V."/>
        </authorList>
    </citation>
    <scope>NUCLEOTIDE SEQUENCE [LARGE SCALE GENOMIC DNA]</scope>
    <source>
        <strain evidence="12">RCC299 / NOUM17</strain>
    </source>
</reference>
<evidence type="ECO:0000259" key="10">
    <source>
        <dbReference type="PROSITE" id="PS50042"/>
    </source>
</evidence>
<dbReference type="PANTHER" id="PTHR47823:SF11">
    <property type="entry name" value="K+-CHANNEL ERG AND RELATED PROTEINS"/>
    <property type="match status" value="1"/>
</dbReference>
<dbReference type="SUPFAM" id="SSF81324">
    <property type="entry name" value="Voltage-gated potassium channels"/>
    <property type="match status" value="1"/>
</dbReference>
<dbReference type="PANTHER" id="PTHR47823">
    <property type="entry name" value="ION_TRANS DOMAIN-CONTAINING PROTEIN"/>
    <property type="match status" value="1"/>
</dbReference>
<dbReference type="GO" id="GO:0016020">
    <property type="term" value="C:membrane"/>
    <property type="evidence" value="ECO:0007669"/>
    <property type="project" value="UniProtKB-SubCell"/>
</dbReference>
<dbReference type="eggNOG" id="KOG0498">
    <property type="taxonomic scope" value="Eukaryota"/>
</dbReference>
<dbReference type="SMART" id="SM00100">
    <property type="entry name" value="cNMP"/>
    <property type="match status" value="1"/>
</dbReference>
<evidence type="ECO:0000256" key="1">
    <source>
        <dbReference type="ARBA" id="ARBA00004141"/>
    </source>
</evidence>
<dbReference type="InterPro" id="IPR005821">
    <property type="entry name" value="Ion_trans_dom"/>
</dbReference>
<feature type="transmembrane region" description="Helical" evidence="9">
    <location>
        <begin position="326"/>
        <end position="350"/>
    </location>
</feature>
<name>C1EC77_MICCC</name>
<keyword evidence="6 9" id="KW-0472">Membrane</keyword>
<dbReference type="InterPro" id="IPR000595">
    <property type="entry name" value="cNMP-bd_dom"/>
</dbReference>
<dbReference type="InParanoid" id="C1EC77"/>
<keyword evidence="12" id="KW-1185">Reference proteome</keyword>
<keyword evidence="4 9" id="KW-1133">Transmembrane helix</keyword>
<dbReference type="KEGG" id="mis:MICPUN_61321"/>
<evidence type="ECO:0000313" key="11">
    <source>
        <dbReference type="EMBL" id="ACO65854.1"/>
    </source>
</evidence>
<gene>
    <name evidence="11" type="ORF">MICPUN_61321</name>
</gene>
<protein>
    <submittedName>
        <fullName evidence="11">Voltage-gated ion channel superfamily</fullName>
    </submittedName>
</protein>